<dbReference type="PANTHER" id="PTHR43009:SF6">
    <property type="entry name" value="HOMOGENTISATE PHYTYLTRANSFERASE 1, CHLOROPLASTIC"/>
    <property type="match status" value="1"/>
</dbReference>
<evidence type="ECO:0000256" key="2">
    <source>
        <dbReference type="ARBA" id="ARBA00022679"/>
    </source>
</evidence>
<feature type="transmembrane region" description="Helical" evidence="3">
    <location>
        <begin position="21"/>
        <end position="44"/>
    </location>
</feature>
<evidence type="ECO:0000313" key="5">
    <source>
        <dbReference type="Proteomes" id="UP000188354"/>
    </source>
</evidence>
<dbReference type="GO" id="GO:0016740">
    <property type="term" value="F:transferase activity"/>
    <property type="evidence" value="ECO:0007669"/>
    <property type="project" value="UniProtKB-KW"/>
</dbReference>
<comment type="similarity">
    <text evidence="1">Belongs to the UbiA prenyltransferase family.</text>
</comment>
<dbReference type="AlphaFoldDB" id="A0A1J7HI55"/>
<feature type="transmembrane region" description="Helical" evidence="3">
    <location>
        <begin position="50"/>
        <end position="73"/>
    </location>
</feature>
<keyword evidence="2" id="KW-0808">Transferase</keyword>
<keyword evidence="3" id="KW-0812">Transmembrane</keyword>
<keyword evidence="3" id="KW-0472">Membrane</keyword>
<dbReference type="Gramene" id="OIW01413">
    <property type="protein sequence ID" value="OIW01413"/>
    <property type="gene ID" value="TanjilG_25709"/>
</dbReference>
<name>A0A1J7HI55_LUPAN</name>
<protein>
    <submittedName>
        <fullName evidence="4">Uncharacterized protein</fullName>
    </submittedName>
</protein>
<gene>
    <name evidence="4" type="ORF">TanjilG_25709</name>
</gene>
<proteinExistence type="inferred from homology"/>
<keyword evidence="5" id="KW-1185">Reference proteome</keyword>
<accession>A0A1J7HI55</accession>
<evidence type="ECO:0000256" key="3">
    <source>
        <dbReference type="SAM" id="Phobius"/>
    </source>
</evidence>
<reference evidence="4 5" key="1">
    <citation type="journal article" date="2017" name="Plant Biotechnol. J.">
        <title>A comprehensive draft genome sequence for lupin (Lupinus angustifolius), an emerging health food: insights into plant-microbe interactions and legume evolution.</title>
        <authorList>
            <person name="Hane J.K."/>
            <person name="Ming Y."/>
            <person name="Kamphuis L.G."/>
            <person name="Nelson M.N."/>
            <person name="Garg G."/>
            <person name="Atkins C.A."/>
            <person name="Bayer P.E."/>
            <person name="Bravo A."/>
            <person name="Bringans S."/>
            <person name="Cannon S."/>
            <person name="Edwards D."/>
            <person name="Foley R."/>
            <person name="Gao L.L."/>
            <person name="Harrison M.J."/>
            <person name="Huang W."/>
            <person name="Hurgobin B."/>
            <person name="Li S."/>
            <person name="Liu C.W."/>
            <person name="McGrath A."/>
            <person name="Morahan G."/>
            <person name="Murray J."/>
            <person name="Weller J."/>
            <person name="Jian J."/>
            <person name="Singh K.B."/>
        </authorList>
    </citation>
    <scope>NUCLEOTIDE SEQUENCE [LARGE SCALE GENOMIC DNA]</scope>
    <source>
        <strain evidence="5">cv. Tanjil</strain>
        <tissue evidence="4">Whole plant</tissue>
    </source>
</reference>
<organism evidence="4 5">
    <name type="scientific">Lupinus angustifolius</name>
    <name type="common">Narrow-leaved blue lupine</name>
    <dbReference type="NCBI Taxonomy" id="3871"/>
    <lineage>
        <taxon>Eukaryota</taxon>
        <taxon>Viridiplantae</taxon>
        <taxon>Streptophyta</taxon>
        <taxon>Embryophyta</taxon>
        <taxon>Tracheophyta</taxon>
        <taxon>Spermatophyta</taxon>
        <taxon>Magnoliopsida</taxon>
        <taxon>eudicotyledons</taxon>
        <taxon>Gunneridae</taxon>
        <taxon>Pentapetalae</taxon>
        <taxon>rosids</taxon>
        <taxon>fabids</taxon>
        <taxon>Fabales</taxon>
        <taxon>Fabaceae</taxon>
        <taxon>Papilionoideae</taxon>
        <taxon>50 kb inversion clade</taxon>
        <taxon>genistoids sensu lato</taxon>
        <taxon>core genistoids</taxon>
        <taxon>Genisteae</taxon>
        <taxon>Lupinus</taxon>
    </lineage>
</organism>
<dbReference type="EMBL" id="CM007371">
    <property type="protein sequence ID" value="OIW01413.1"/>
    <property type="molecule type" value="Genomic_DNA"/>
</dbReference>
<dbReference type="PANTHER" id="PTHR43009">
    <property type="entry name" value="HOMOGENTISATE SOLANESYLTRANSFERASE, CHLOROPLASTIC"/>
    <property type="match status" value="1"/>
</dbReference>
<evidence type="ECO:0000256" key="1">
    <source>
        <dbReference type="ARBA" id="ARBA00005985"/>
    </source>
</evidence>
<evidence type="ECO:0000313" key="4">
    <source>
        <dbReference type="EMBL" id="OIW01413.1"/>
    </source>
</evidence>
<dbReference type="Proteomes" id="UP000188354">
    <property type="component" value="Chromosome LG11"/>
</dbReference>
<sequence length="91" mass="10241">MLNVLLQINKPYLPLVSGELSFNNGVIIVASSFILVFWICVSLLQMAYGVAIMMGALSPFLSVKIVMNVMKIWSLKKMMMKKKMNAKNINE</sequence>
<keyword evidence="3" id="KW-1133">Transmembrane helix</keyword>